<evidence type="ECO:0000313" key="3">
    <source>
        <dbReference type="EMBL" id="KAJ7944252.1"/>
    </source>
</evidence>
<dbReference type="Proteomes" id="UP001163823">
    <property type="component" value="Chromosome 14"/>
</dbReference>
<feature type="compositionally biased region" description="Basic and acidic residues" evidence="1">
    <location>
        <begin position="103"/>
        <end position="121"/>
    </location>
</feature>
<dbReference type="EMBL" id="JARAOO010000014">
    <property type="protein sequence ID" value="KAJ7944252.1"/>
    <property type="molecule type" value="Genomic_DNA"/>
</dbReference>
<dbReference type="PANTHER" id="PTHR35490">
    <property type="entry name" value="BACTERIOPHAGE N4 ADSORPTION B PROTEIN"/>
    <property type="match status" value="1"/>
</dbReference>
<keyword evidence="2" id="KW-0472">Membrane</keyword>
<dbReference type="PANTHER" id="PTHR35490:SF2">
    <property type="entry name" value="BACTERIOPHAGE N4 ADSORPTION B PROTEIN"/>
    <property type="match status" value="1"/>
</dbReference>
<dbReference type="AlphaFoldDB" id="A0AAD7KRB0"/>
<keyword evidence="2" id="KW-1133">Transmembrane helix</keyword>
<sequence>MILVMPTFSAIALDRLLESGASKSVDKSAVPPKPIPNRKLERRNSSSTTEKKVHHPQITPALYATPEVTPLPDSHSSFPPSPYIVNHKRRGPRLLKSFSEADVSTHKNTLDDEKSSVKENSMDTPDVNSSDYVSVTFTIPQPTEKEHVDGIYDCELSSSDGDLGCGNGDIRRSSTTNGLPRDNDPLKLVAPDSERDRANEDFLDSQDSVSITSNTDAEDNTWTECSMGLTTSGGEFFDACEELSSVSGSQTSIVDVEAELREIRLSLLMEIEKWKQADKALNKMRSQWESIRQHLSLVGLTFPTDPTAVAEGIQLNSDPAEDLCQQVYLARVVSDIIGKGTARAEVELEMEAQLESKNFEIARLSDRLHFYETVNQEMSQRNQEAVEVARRERQRRNRRQRWIWGSIATAVALGTAAIAWSSLPGGRGSPSAEHSEAPEHDDTA</sequence>
<evidence type="ECO:0000256" key="2">
    <source>
        <dbReference type="SAM" id="Phobius"/>
    </source>
</evidence>
<keyword evidence="2" id="KW-0812">Transmembrane</keyword>
<keyword evidence="3" id="KW-0675">Receptor</keyword>
<feature type="region of interest" description="Disordered" evidence="1">
    <location>
        <begin position="21"/>
        <end position="86"/>
    </location>
</feature>
<keyword evidence="4" id="KW-1185">Reference proteome</keyword>
<feature type="transmembrane region" description="Helical" evidence="2">
    <location>
        <begin position="402"/>
        <end position="423"/>
    </location>
</feature>
<feature type="region of interest" description="Disordered" evidence="1">
    <location>
        <begin position="98"/>
        <end position="130"/>
    </location>
</feature>
<protein>
    <submittedName>
        <fullName evidence="3">Netrin receptor DCC</fullName>
    </submittedName>
</protein>
<organism evidence="3 4">
    <name type="scientific">Quillaja saponaria</name>
    <name type="common">Soap bark tree</name>
    <dbReference type="NCBI Taxonomy" id="32244"/>
    <lineage>
        <taxon>Eukaryota</taxon>
        <taxon>Viridiplantae</taxon>
        <taxon>Streptophyta</taxon>
        <taxon>Embryophyta</taxon>
        <taxon>Tracheophyta</taxon>
        <taxon>Spermatophyta</taxon>
        <taxon>Magnoliopsida</taxon>
        <taxon>eudicotyledons</taxon>
        <taxon>Gunneridae</taxon>
        <taxon>Pentapetalae</taxon>
        <taxon>rosids</taxon>
        <taxon>fabids</taxon>
        <taxon>Fabales</taxon>
        <taxon>Quillajaceae</taxon>
        <taxon>Quillaja</taxon>
    </lineage>
</organism>
<feature type="compositionally biased region" description="Basic and acidic residues" evidence="1">
    <location>
        <begin position="433"/>
        <end position="444"/>
    </location>
</feature>
<dbReference type="KEGG" id="qsa:O6P43_033680"/>
<evidence type="ECO:0000256" key="1">
    <source>
        <dbReference type="SAM" id="MobiDB-lite"/>
    </source>
</evidence>
<feature type="region of interest" description="Disordered" evidence="1">
    <location>
        <begin position="423"/>
        <end position="444"/>
    </location>
</feature>
<name>A0AAD7KRB0_QUISA</name>
<accession>A0AAD7KRB0</accession>
<feature type="region of interest" description="Disordered" evidence="1">
    <location>
        <begin position="163"/>
        <end position="198"/>
    </location>
</feature>
<proteinExistence type="predicted"/>
<reference evidence="3" key="1">
    <citation type="journal article" date="2023" name="Science">
        <title>Elucidation of the pathway for biosynthesis of saponin adjuvants from the soapbark tree.</title>
        <authorList>
            <person name="Reed J."/>
            <person name="Orme A."/>
            <person name="El-Demerdash A."/>
            <person name="Owen C."/>
            <person name="Martin L.B.B."/>
            <person name="Misra R.C."/>
            <person name="Kikuchi S."/>
            <person name="Rejzek M."/>
            <person name="Martin A.C."/>
            <person name="Harkess A."/>
            <person name="Leebens-Mack J."/>
            <person name="Louveau T."/>
            <person name="Stephenson M.J."/>
            <person name="Osbourn A."/>
        </authorList>
    </citation>
    <scope>NUCLEOTIDE SEQUENCE</scope>
    <source>
        <strain evidence="3">S10</strain>
    </source>
</reference>
<gene>
    <name evidence="3" type="ORF">O6P43_033680</name>
</gene>
<comment type="caution">
    <text evidence="3">The sequence shown here is derived from an EMBL/GenBank/DDBJ whole genome shotgun (WGS) entry which is preliminary data.</text>
</comment>
<evidence type="ECO:0000313" key="4">
    <source>
        <dbReference type="Proteomes" id="UP001163823"/>
    </source>
</evidence>